<comment type="caution">
    <text evidence="1">The sequence shown here is derived from an EMBL/GenBank/DDBJ whole genome shotgun (WGS) entry which is preliminary data.</text>
</comment>
<accession>A0AAW2WBM9</accession>
<gene>
    <name evidence="1" type="ORF">Slati_2386300</name>
</gene>
<evidence type="ECO:0000313" key="1">
    <source>
        <dbReference type="EMBL" id="KAL0439033.1"/>
    </source>
</evidence>
<organism evidence="1">
    <name type="scientific">Sesamum latifolium</name>
    <dbReference type="NCBI Taxonomy" id="2727402"/>
    <lineage>
        <taxon>Eukaryota</taxon>
        <taxon>Viridiplantae</taxon>
        <taxon>Streptophyta</taxon>
        <taxon>Embryophyta</taxon>
        <taxon>Tracheophyta</taxon>
        <taxon>Spermatophyta</taxon>
        <taxon>Magnoliopsida</taxon>
        <taxon>eudicotyledons</taxon>
        <taxon>Gunneridae</taxon>
        <taxon>Pentapetalae</taxon>
        <taxon>asterids</taxon>
        <taxon>lamiids</taxon>
        <taxon>Lamiales</taxon>
        <taxon>Pedaliaceae</taxon>
        <taxon>Sesamum</taxon>
    </lineage>
</organism>
<name>A0AAW2WBM9_9LAMI</name>
<sequence>MHDGDASYSRGRCRCWTRVAPPWVKAHLVEACLGQTSQVKAINVDPSLAEESYLNQRLVKVSCILAKTRLLMQTVLSK</sequence>
<dbReference type="AlphaFoldDB" id="A0AAW2WBM9"/>
<reference evidence="1" key="2">
    <citation type="journal article" date="2024" name="Plant">
        <title>Genomic evolution and insights into agronomic trait innovations of Sesamum species.</title>
        <authorList>
            <person name="Miao H."/>
            <person name="Wang L."/>
            <person name="Qu L."/>
            <person name="Liu H."/>
            <person name="Sun Y."/>
            <person name="Le M."/>
            <person name="Wang Q."/>
            <person name="Wei S."/>
            <person name="Zheng Y."/>
            <person name="Lin W."/>
            <person name="Duan Y."/>
            <person name="Cao H."/>
            <person name="Xiong S."/>
            <person name="Wang X."/>
            <person name="Wei L."/>
            <person name="Li C."/>
            <person name="Ma Q."/>
            <person name="Ju M."/>
            <person name="Zhao R."/>
            <person name="Li G."/>
            <person name="Mu C."/>
            <person name="Tian Q."/>
            <person name="Mei H."/>
            <person name="Zhang T."/>
            <person name="Gao T."/>
            <person name="Zhang H."/>
        </authorList>
    </citation>
    <scope>NUCLEOTIDE SEQUENCE</scope>
    <source>
        <strain evidence="1">KEN1</strain>
    </source>
</reference>
<reference evidence="1" key="1">
    <citation type="submission" date="2020-06" db="EMBL/GenBank/DDBJ databases">
        <authorList>
            <person name="Li T."/>
            <person name="Hu X."/>
            <person name="Zhang T."/>
            <person name="Song X."/>
            <person name="Zhang H."/>
            <person name="Dai N."/>
            <person name="Sheng W."/>
            <person name="Hou X."/>
            <person name="Wei L."/>
        </authorList>
    </citation>
    <scope>NUCLEOTIDE SEQUENCE</scope>
    <source>
        <strain evidence="1">KEN1</strain>
        <tissue evidence="1">Leaf</tissue>
    </source>
</reference>
<proteinExistence type="predicted"/>
<protein>
    <submittedName>
        <fullName evidence="1">Uncharacterized protein</fullName>
    </submittedName>
</protein>
<dbReference type="EMBL" id="JACGWN010000008">
    <property type="protein sequence ID" value="KAL0439033.1"/>
    <property type="molecule type" value="Genomic_DNA"/>
</dbReference>